<organism evidence="2 3">
    <name type="scientific">Ladona fulva</name>
    <name type="common">Scarce chaser dragonfly</name>
    <name type="synonym">Libellula fulva</name>
    <dbReference type="NCBI Taxonomy" id="123851"/>
    <lineage>
        <taxon>Eukaryota</taxon>
        <taxon>Metazoa</taxon>
        <taxon>Ecdysozoa</taxon>
        <taxon>Arthropoda</taxon>
        <taxon>Hexapoda</taxon>
        <taxon>Insecta</taxon>
        <taxon>Pterygota</taxon>
        <taxon>Palaeoptera</taxon>
        <taxon>Odonata</taxon>
        <taxon>Epiprocta</taxon>
        <taxon>Anisoptera</taxon>
        <taxon>Libelluloidea</taxon>
        <taxon>Libellulidae</taxon>
        <taxon>Ladona</taxon>
    </lineage>
</organism>
<evidence type="ECO:0000313" key="3">
    <source>
        <dbReference type="Proteomes" id="UP000792457"/>
    </source>
</evidence>
<evidence type="ECO:0000313" key="2">
    <source>
        <dbReference type="EMBL" id="KAG8228122.1"/>
    </source>
</evidence>
<gene>
    <name evidence="2" type="ORF">J437_LFUL000124</name>
</gene>
<name>A0A8K0K4D6_LADFU</name>
<accession>A0A8K0K4D6</accession>
<dbReference type="Proteomes" id="UP000792457">
    <property type="component" value="Unassembled WGS sequence"/>
</dbReference>
<dbReference type="InterPro" id="IPR032675">
    <property type="entry name" value="LRR_dom_sf"/>
</dbReference>
<dbReference type="OrthoDB" id="8436363at2759"/>
<dbReference type="Pfam" id="PF13516">
    <property type="entry name" value="LRR_6"/>
    <property type="match status" value="3"/>
</dbReference>
<dbReference type="EMBL" id="KZ308359">
    <property type="protein sequence ID" value="KAG8228122.1"/>
    <property type="molecule type" value="Genomic_DNA"/>
</dbReference>
<dbReference type="PANTHER" id="PTHR24114:SF2">
    <property type="entry name" value="F-BOX DOMAIN-CONTAINING PROTEIN-RELATED"/>
    <property type="match status" value="1"/>
</dbReference>
<dbReference type="Gene3D" id="3.80.10.10">
    <property type="entry name" value="Ribonuclease Inhibitor"/>
    <property type="match status" value="2"/>
</dbReference>
<evidence type="ECO:0000256" key="1">
    <source>
        <dbReference type="SAM" id="MobiDB-lite"/>
    </source>
</evidence>
<comment type="caution">
    <text evidence="2">The sequence shown here is derived from an EMBL/GenBank/DDBJ whole genome shotgun (WGS) entry which is preliminary data.</text>
</comment>
<reference evidence="2" key="2">
    <citation type="submission" date="2017-10" db="EMBL/GenBank/DDBJ databases">
        <title>Ladona fulva Genome sequencing and assembly.</title>
        <authorList>
            <person name="Murali S."/>
            <person name="Richards S."/>
            <person name="Bandaranaike D."/>
            <person name="Bellair M."/>
            <person name="Blankenburg K."/>
            <person name="Chao H."/>
            <person name="Dinh H."/>
            <person name="Doddapaneni H."/>
            <person name="Dugan-Rocha S."/>
            <person name="Elkadiri S."/>
            <person name="Gnanaolivu R."/>
            <person name="Hernandez B."/>
            <person name="Skinner E."/>
            <person name="Javaid M."/>
            <person name="Lee S."/>
            <person name="Li M."/>
            <person name="Ming W."/>
            <person name="Munidasa M."/>
            <person name="Muniz J."/>
            <person name="Nguyen L."/>
            <person name="Hughes D."/>
            <person name="Osuji N."/>
            <person name="Pu L.-L."/>
            <person name="Puazo M."/>
            <person name="Qu C."/>
            <person name="Quiroz J."/>
            <person name="Raj R."/>
            <person name="Weissenberger G."/>
            <person name="Xin Y."/>
            <person name="Zou X."/>
            <person name="Han Y."/>
            <person name="Worley K."/>
            <person name="Muzny D."/>
            <person name="Gibbs R."/>
        </authorList>
    </citation>
    <scope>NUCLEOTIDE SEQUENCE</scope>
    <source>
        <strain evidence="2">Sampled in the wild</strain>
    </source>
</reference>
<dbReference type="InterPro" id="IPR001611">
    <property type="entry name" value="Leu-rich_rpt"/>
</dbReference>
<feature type="region of interest" description="Disordered" evidence="1">
    <location>
        <begin position="384"/>
        <end position="407"/>
    </location>
</feature>
<dbReference type="PANTHER" id="PTHR24114">
    <property type="entry name" value="LEUCINE RICH REPEAT FAMILY PROTEIN"/>
    <property type="match status" value="1"/>
</dbReference>
<dbReference type="SMART" id="SM00368">
    <property type="entry name" value="LRR_RI"/>
    <property type="match status" value="6"/>
</dbReference>
<dbReference type="InterPro" id="IPR052394">
    <property type="entry name" value="LRR-containing"/>
</dbReference>
<sequence length="407" mass="46246">MSNRELNFIIEENKEAVFEKNGDLGLMQPDEDSEFYGLNSKGVKAMAEALRSNSFIRVLNLEDNHFTNEAVYHLREMLRVNATISELNLKGCKICQKGAEILALGIQANTSLKLLNLADNYIEDDGMKFLAKPFMEHSGLKNIILSGNNLFKKSAVRLGKMLEENCILEKLDLSWNHLNSKEGCKKLFAGLKINTSLECFDISWNGLDELAAGPLAECLSKNNILWYLDISNNRCRKLTNHLLMIQASKQCGFQSSSLLTAKPCKLLTEVLKVREVQVLFGGYKSDYQIKGPDVKELLLKRAKFVARKPKKRPKDFGQFILKLEDRPLKKEEFQLKLNEAKIKLDKDLVGEILQAFKVGNEFNAKEMKDYYLKLFPDTKLVVKAKKVKKKSKKEKKLGKTGAKSTKK</sequence>
<protein>
    <submittedName>
        <fullName evidence="2">Uncharacterized protein</fullName>
    </submittedName>
</protein>
<reference evidence="2" key="1">
    <citation type="submission" date="2013-04" db="EMBL/GenBank/DDBJ databases">
        <authorList>
            <person name="Qu J."/>
            <person name="Murali S.C."/>
            <person name="Bandaranaike D."/>
            <person name="Bellair M."/>
            <person name="Blankenburg K."/>
            <person name="Chao H."/>
            <person name="Dinh H."/>
            <person name="Doddapaneni H."/>
            <person name="Downs B."/>
            <person name="Dugan-Rocha S."/>
            <person name="Elkadiri S."/>
            <person name="Gnanaolivu R.D."/>
            <person name="Hernandez B."/>
            <person name="Javaid M."/>
            <person name="Jayaseelan J.C."/>
            <person name="Lee S."/>
            <person name="Li M."/>
            <person name="Ming W."/>
            <person name="Munidasa M."/>
            <person name="Muniz J."/>
            <person name="Nguyen L."/>
            <person name="Ongeri F."/>
            <person name="Osuji N."/>
            <person name="Pu L.-L."/>
            <person name="Puazo M."/>
            <person name="Qu C."/>
            <person name="Quiroz J."/>
            <person name="Raj R."/>
            <person name="Weissenberger G."/>
            <person name="Xin Y."/>
            <person name="Zou X."/>
            <person name="Han Y."/>
            <person name="Richards S."/>
            <person name="Worley K."/>
            <person name="Muzny D."/>
            <person name="Gibbs R."/>
        </authorList>
    </citation>
    <scope>NUCLEOTIDE SEQUENCE</scope>
    <source>
        <strain evidence="2">Sampled in the wild</strain>
    </source>
</reference>
<dbReference type="AlphaFoldDB" id="A0A8K0K4D6"/>
<proteinExistence type="predicted"/>
<dbReference type="SUPFAM" id="SSF52047">
    <property type="entry name" value="RNI-like"/>
    <property type="match status" value="1"/>
</dbReference>
<keyword evidence="3" id="KW-1185">Reference proteome</keyword>